<evidence type="ECO:0000313" key="3">
    <source>
        <dbReference type="Proteomes" id="UP001549257"/>
    </source>
</evidence>
<evidence type="ECO:0000313" key="2">
    <source>
        <dbReference type="EMBL" id="MET4584083.1"/>
    </source>
</evidence>
<dbReference type="EMBL" id="JBEPSJ010000006">
    <property type="protein sequence ID" value="MET4584083.1"/>
    <property type="molecule type" value="Genomic_DNA"/>
</dbReference>
<keyword evidence="3" id="KW-1185">Reference proteome</keyword>
<reference evidence="2 3" key="1">
    <citation type="submission" date="2024-06" db="EMBL/GenBank/DDBJ databases">
        <title>Sorghum-associated microbial communities from plants grown in Nebraska, USA.</title>
        <authorList>
            <person name="Schachtman D."/>
        </authorList>
    </citation>
    <scope>NUCLEOTIDE SEQUENCE [LARGE SCALE GENOMIC DNA]</scope>
    <source>
        <strain evidence="2 3">2857</strain>
    </source>
</reference>
<keyword evidence="1" id="KW-0812">Transmembrane</keyword>
<name>A0ABV2QUD0_9MICO</name>
<feature type="transmembrane region" description="Helical" evidence="1">
    <location>
        <begin position="97"/>
        <end position="117"/>
    </location>
</feature>
<gene>
    <name evidence="2" type="ORF">ABIE21_003621</name>
</gene>
<dbReference type="RefSeq" id="WP_354026249.1">
    <property type="nucleotide sequence ID" value="NZ_JBEPSJ010000006.1"/>
</dbReference>
<keyword evidence="1" id="KW-1133">Transmembrane helix</keyword>
<dbReference type="Proteomes" id="UP001549257">
    <property type="component" value="Unassembled WGS sequence"/>
</dbReference>
<proteinExistence type="predicted"/>
<evidence type="ECO:0000256" key="1">
    <source>
        <dbReference type="SAM" id="Phobius"/>
    </source>
</evidence>
<protein>
    <submittedName>
        <fullName evidence="2">Membrane protein</fullName>
    </submittedName>
</protein>
<sequence length="118" mass="12830">MTDEDILEDDSRAPARTRLGWQAVTVSIAFGLLYAYDLWEAVNNAIELPRQYAALEVLGVAVGEVPWTLIIANMLVPVGVYLLAFVMGLRRALFGKVVLFTLGLALVAVLTLDIIAIA</sequence>
<accession>A0ABV2QUD0</accession>
<keyword evidence="1" id="KW-0472">Membrane</keyword>
<comment type="caution">
    <text evidence="2">The sequence shown here is derived from an EMBL/GenBank/DDBJ whole genome shotgun (WGS) entry which is preliminary data.</text>
</comment>
<feature type="transmembrane region" description="Helical" evidence="1">
    <location>
        <begin position="65"/>
        <end position="85"/>
    </location>
</feature>
<feature type="transmembrane region" description="Helical" evidence="1">
    <location>
        <begin position="19"/>
        <end position="36"/>
    </location>
</feature>
<organism evidence="2 3">
    <name type="scientific">Conyzicola nivalis</name>
    <dbReference type="NCBI Taxonomy" id="1477021"/>
    <lineage>
        <taxon>Bacteria</taxon>
        <taxon>Bacillati</taxon>
        <taxon>Actinomycetota</taxon>
        <taxon>Actinomycetes</taxon>
        <taxon>Micrococcales</taxon>
        <taxon>Microbacteriaceae</taxon>
        <taxon>Conyzicola</taxon>
    </lineage>
</organism>